<accession>A0A067JDA7</accession>
<dbReference type="InterPro" id="IPR046349">
    <property type="entry name" value="C1-like_sf"/>
</dbReference>
<dbReference type="PANTHER" id="PTHR47841:SF7">
    <property type="entry name" value="CYSTEINE_HISTIDINE-RICH C1 DOMAIN PROTEIN"/>
    <property type="match status" value="1"/>
</dbReference>
<dbReference type="EMBL" id="KK915560">
    <property type="protein sequence ID" value="KDP21802.1"/>
    <property type="molecule type" value="Genomic_DNA"/>
</dbReference>
<dbReference type="OrthoDB" id="10585651at2759"/>
<organism evidence="1 2">
    <name type="scientific">Jatropha curcas</name>
    <name type="common">Barbados nut</name>
    <dbReference type="NCBI Taxonomy" id="180498"/>
    <lineage>
        <taxon>Eukaryota</taxon>
        <taxon>Viridiplantae</taxon>
        <taxon>Streptophyta</taxon>
        <taxon>Embryophyta</taxon>
        <taxon>Tracheophyta</taxon>
        <taxon>Spermatophyta</taxon>
        <taxon>Magnoliopsida</taxon>
        <taxon>eudicotyledons</taxon>
        <taxon>Gunneridae</taxon>
        <taxon>Pentapetalae</taxon>
        <taxon>rosids</taxon>
        <taxon>fabids</taxon>
        <taxon>Malpighiales</taxon>
        <taxon>Euphorbiaceae</taxon>
        <taxon>Crotonoideae</taxon>
        <taxon>Jatropheae</taxon>
        <taxon>Jatropha</taxon>
    </lineage>
</organism>
<name>A0A067JDA7_JATCU</name>
<dbReference type="PANTHER" id="PTHR47841">
    <property type="entry name" value="DIACYLGLYCEROL KINASE THETA-LIKE-RELATED"/>
    <property type="match status" value="1"/>
</dbReference>
<keyword evidence="2" id="KW-1185">Reference proteome</keyword>
<dbReference type="AlphaFoldDB" id="A0A067JDA7"/>
<dbReference type="SUPFAM" id="SSF57889">
    <property type="entry name" value="Cysteine-rich domain"/>
    <property type="match status" value="2"/>
</dbReference>
<dbReference type="Proteomes" id="UP000027138">
    <property type="component" value="Unassembled WGS sequence"/>
</dbReference>
<dbReference type="STRING" id="180498.A0A067JDA7"/>
<evidence type="ECO:0000313" key="2">
    <source>
        <dbReference type="Proteomes" id="UP000027138"/>
    </source>
</evidence>
<protein>
    <submittedName>
        <fullName evidence="1">Uncharacterized protein</fullName>
    </submittedName>
</protein>
<reference evidence="1 2" key="1">
    <citation type="journal article" date="2014" name="PLoS ONE">
        <title>Global Analysis of Gene Expression Profiles in Physic Nut (Jatropha curcas L.) Seedlings Exposed to Salt Stress.</title>
        <authorList>
            <person name="Zhang L."/>
            <person name="Zhang C."/>
            <person name="Wu P."/>
            <person name="Chen Y."/>
            <person name="Li M."/>
            <person name="Jiang H."/>
            <person name="Wu G."/>
        </authorList>
    </citation>
    <scope>NUCLEOTIDE SEQUENCE [LARGE SCALE GENOMIC DNA]</scope>
    <source>
        <strain evidence="2">cv. GZQX0401</strain>
        <tissue evidence="1">Young leaves</tissue>
    </source>
</reference>
<sequence>MDSLPLTTEQRLVHSHILSKAHGSGTFTCSGCNFTGSGTRYKCSRGCAAVSLHPKCALGPTPIESYKHPRGSNHQLKLFMHRPNSLQFRIGGVPSPSCTVCSQTIHGLYYKCVAHSFSCQFLAHPLCVPRWPEYAGHPEHPSCRLKLKKMQLSTRCFA</sequence>
<evidence type="ECO:0000313" key="1">
    <source>
        <dbReference type="EMBL" id="KDP21802.1"/>
    </source>
</evidence>
<proteinExistence type="predicted"/>
<gene>
    <name evidence="1" type="ORF">JCGZ_00589</name>
</gene>